<proteinExistence type="predicted"/>
<accession>A0ABD1YD61</accession>
<reference evidence="1 2" key="1">
    <citation type="submission" date="2024-09" db="EMBL/GenBank/DDBJ databases">
        <title>Chromosome-scale assembly of Riccia fluitans.</title>
        <authorList>
            <person name="Paukszto L."/>
            <person name="Sawicki J."/>
            <person name="Karawczyk K."/>
            <person name="Piernik-Szablinska J."/>
            <person name="Szczecinska M."/>
            <person name="Mazdziarz M."/>
        </authorList>
    </citation>
    <scope>NUCLEOTIDE SEQUENCE [LARGE SCALE GENOMIC DNA]</scope>
    <source>
        <strain evidence="1">Rf_01</strain>
        <tissue evidence="1">Aerial parts of the thallus</tissue>
    </source>
</reference>
<protein>
    <submittedName>
        <fullName evidence="1">Uncharacterized protein</fullName>
    </submittedName>
</protein>
<dbReference type="EMBL" id="JBHFFA010000004">
    <property type="protein sequence ID" value="KAL2628678.1"/>
    <property type="molecule type" value="Genomic_DNA"/>
</dbReference>
<dbReference type="AlphaFoldDB" id="A0ABD1YD61"/>
<evidence type="ECO:0000313" key="1">
    <source>
        <dbReference type="EMBL" id="KAL2628678.1"/>
    </source>
</evidence>
<name>A0ABD1YD61_9MARC</name>
<sequence>MVELWSDGTTQLSPYHRGRGFPVDIRYRRCIRPGLHGDEDTRSRARWRVQADVRERVRRRGAYGLILPHRERDVSVEHYSIAVASMLTMIGMAC</sequence>
<organism evidence="1 2">
    <name type="scientific">Riccia fluitans</name>
    <dbReference type="NCBI Taxonomy" id="41844"/>
    <lineage>
        <taxon>Eukaryota</taxon>
        <taxon>Viridiplantae</taxon>
        <taxon>Streptophyta</taxon>
        <taxon>Embryophyta</taxon>
        <taxon>Marchantiophyta</taxon>
        <taxon>Marchantiopsida</taxon>
        <taxon>Marchantiidae</taxon>
        <taxon>Marchantiales</taxon>
        <taxon>Ricciaceae</taxon>
        <taxon>Riccia</taxon>
    </lineage>
</organism>
<keyword evidence="2" id="KW-1185">Reference proteome</keyword>
<gene>
    <name evidence="1" type="ORF">R1flu_013364</name>
</gene>
<comment type="caution">
    <text evidence="1">The sequence shown here is derived from an EMBL/GenBank/DDBJ whole genome shotgun (WGS) entry which is preliminary data.</text>
</comment>
<evidence type="ECO:0000313" key="2">
    <source>
        <dbReference type="Proteomes" id="UP001605036"/>
    </source>
</evidence>
<dbReference type="Proteomes" id="UP001605036">
    <property type="component" value="Unassembled WGS sequence"/>
</dbReference>